<evidence type="ECO:0000256" key="1">
    <source>
        <dbReference type="ARBA" id="ARBA00001962"/>
    </source>
</evidence>
<dbReference type="PRINTS" id="PR00090">
    <property type="entry name" value="RNGDIOXGNASE"/>
</dbReference>
<name>A0A381N7U0_9ZZZZ</name>
<proteinExistence type="predicted"/>
<evidence type="ECO:0000256" key="3">
    <source>
        <dbReference type="ARBA" id="ARBA00022723"/>
    </source>
</evidence>
<dbReference type="CDD" id="cd03469">
    <property type="entry name" value="Rieske_RO_Alpha_N"/>
    <property type="match status" value="1"/>
</dbReference>
<keyword evidence="5" id="KW-0408">Iron</keyword>
<keyword evidence="6" id="KW-0411">Iron-sulfur</keyword>
<keyword evidence="4" id="KW-0560">Oxidoreductase</keyword>
<organism evidence="8">
    <name type="scientific">marine metagenome</name>
    <dbReference type="NCBI Taxonomy" id="408172"/>
    <lineage>
        <taxon>unclassified sequences</taxon>
        <taxon>metagenomes</taxon>
        <taxon>ecological metagenomes</taxon>
    </lineage>
</organism>
<protein>
    <recommendedName>
        <fullName evidence="7">Rieske domain-containing protein</fullName>
    </recommendedName>
</protein>
<dbReference type="AlphaFoldDB" id="A0A381N7U0"/>
<dbReference type="Gene3D" id="3.90.380.10">
    <property type="entry name" value="Naphthalene 1,2-dioxygenase Alpha Subunit, Chain A, domain 1"/>
    <property type="match status" value="2"/>
</dbReference>
<dbReference type="InterPro" id="IPR015879">
    <property type="entry name" value="Ring_hydroxy_dOase_asu_C_dom"/>
</dbReference>
<feature type="domain" description="Rieske" evidence="7">
    <location>
        <begin position="46"/>
        <end position="148"/>
    </location>
</feature>
<dbReference type="Pfam" id="PF00848">
    <property type="entry name" value="Ring_hydroxyl_A"/>
    <property type="match status" value="1"/>
</dbReference>
<dbReference type="InterPro" id="IPR036922">
    <property type="entry name" value="Rieske_2Fe-2S_sf"/>
</dbReference>
<sequence>MTQSTGTDIFSSFDQNKAIKHGLPPRAYISNEFYELESDHLFAKSWTFAGFAHDLAHVGDITPVQVAGKPLFLVRSSKNKIRAFHNVCRHRSLKLVSKPHNCKSLITCPYHRWSYNLDGELRAAPFFGGQKTELPEDFKLEDHGLIEVPCRLFQDWLFVNLNGDTASFESYLAPLVKQLTGFDLDGFIAVASIEFSEIKTNWKFLMENFIEPYHVQFVHKKTTSQPLVEHYTICDGHCLGSGVNLSAGQQVKAQEGTLAVSSRYLTLFPNFVLGIYYPDQIGVHLNRPISAGTTSQRRVIYLHKDSDQNPETVENIRRLWENVHKEDHEICERLQEGRHSEVAEQGGILSPHWESSVRRFQELVANSIRPALNKNSLQEKNND</sequence>
<evidence type="ECO:0000256" key="4">
    <source>
        <dbReference type="ARBA" id="ARBA00023002"/>
    </source>
</evidence>
<evidence type="ECO:0000256" key="2">
    <source>
        <dbReference type="ARBA" id="ARBA00022714"/>
    </source>
</evidence>
<dbReference type="GO" id="GO:0051537">
    <property type="term" value="F:2 iron, 2 sulfur cluster binding"/>
    <property type="evidence" value="ECO:0007669"/>
    <property type="project" value="UniProtKB-KW"/>
</dbReference>
<dbReference type="CDD" id="cd00680">
    <property type="entry name" value="RHO_alpha_C"/>
    <property type="match status" value="1"/>
</dbReference>
<dbReference type="InterPro" id="IPR017941">
    <property type="entry name" value="Rieske_2Fe-2S"/>
</dbReference>
<keyword evidence="2" id="KW-0001">2Fe-2S</keyword>
<reference evidence="8" key="1">
    <citation type="submission" date="2018-05" db="EMBL/GenBank/DDBJ databases">
        <authorList>
            <person name="Lanie J.A."/>
            <person name="Ng W.-L."/>
            <person name="Kazmierczak K.M."/>
            <person name="Andrzejewski T.M."/>
            <person name="Davidsen T.M."/>
            <person name="Wayne K.J."/>
            <person name="Tettelin H."/>
            <person name="Glass J.I."/>
            <person name="Rusch D."/>
            <person name="Podicherti R."/>
            <person name="Tsui H.-C.T."/>
            <person name="Winkler M.E."/>
        </authorList>
    </citation>
    <scope>NUCLEOTIDE SEQUENCE</scope>
</reference>
<evidence type="ECO:0000259" key="7">
    <source>
        <dbReference type="PROSITE" id="PS51296"/>
    </source>
</evidence>
<dbReference type="PROSITE" id="PS51296">
    <property type="entry name" value="RIESKE"/>
    <property type="match status" value="1"/>
</dbReference>
<evidence type="ECO:0000256" key="5">
    <source>
        <dbReference type="ARBA" id="ARBA00023004"/>
    </source>
</evidence>
<dbReference type="SUPFAM" id="SSF50022">
    <property type="entry name" value="ISP domain"/>
    <property type="match status" value="1"/>
</dbReference>
<keyword evidence="3" id="KW-0479">Metal-binding</keyword>
<evidence type="ECO:0000313" key="8">
    <source>
        <dbReference type="EMBL" id="SUZ50509.1"/>
    </source>
</evidence>
<dbReference type="GO" id="GO:0016491">
    <property type="term" value="F:oxidoreductase activity"/>
    <property type="evidence" value="ECO:0007669"/>
    <property type="project" value="UniProtKB-KW"/>
</dbReference>
<dbReference type="SUPFAM" id="SSF55961">
    <property type="entry name" value="Bet v1-like"/>
    <property type="match status" value="1"/>
</dbReference>
<dbReference type="Pfam" id="PF00355">
    <property type="entry name" value="Rieske"/>
    <property type="match status" value="1"/>
</dbReference>
<accession>A0A381N7U0</accession>
<dbReference type="PANTHER" id="PTHR43756:SF5">
    <property type="entry name" value="CHOLINE MONOOXYGENASE, CHLOROPLASTIC"/>
    <property type="match status" value="1"/>
</dbReference>
<gene>
    <name evidence="8" type="ORF">METZ01_LOCUS3363</name>
</gene>
<evidence type="ECO:0000256" key="6">
    <source>
        <dbReference type="ARBA" id="ARBA00023014"/>
    </source>
</evidence>
<dbReference type="EMBL" id="UINC01000174">
    <property type="protein sequence ID" value="SUZ50509.1"/>
    <property type="molecule type" value="Genomic_DNA"/>
</dbReference>
<dbReference type="PANTHER" id="PTHR43756">
    <property type="entry name" value="CHOLINE MONOOXYGENASE, CHLOROPLASTIC"/>
    <property type="match status" value="1"/>
</dbReference>
<dbReference type="Gene3D" id="2.102.10.10">
    <property type="entry name" value="Rieske [2Fe-2S] iron-sulphur domain"/>
    <property type="match status" value="1"/>
</dbReference>
<dbReference type="GO" id="GO:0005506">
    <property type="term" value="F:iron ion binding"/>
    <property type="evidence" value="ECO:0007669"/>
    <property type="project" value="InterPro"/>
</dbReference>
<comment type="cofactor">
    <cofactor evidence="1">
        <name>Fe cation</name>
        <dbReference type="ChEBI" id="CHEBI:24875"/>
    </cofactor>
</comment>
<dbReference type="InterPro" id="IPR001663">
    <property type="entry name" value="Rng_hydr_dOase-A"/>
</dbReference>